<dbReference type="PROSITE" id="PS50102">
    <property type="entry name" value="RRM"/>
    <property type="match status" value="1"/>
</dbReference>
<dbReference type="AlphaFoldDB" id="A0A7R9BFQ8"/>
<dbReference type="Pfam" id="PF08312">
    <property type="entry name" value="cwf21"/>
    <property type="match status" value="1"/>
</dbReference>
<name>A0A7R9BFQ8_9CRUS</name>
<dbReference type="InterPro" id="IPR035979">
    <property type="entry name" value="RBD_domain_sf"/>
</dbReference>
<keyword evidence="7" id="KW-1185">Reference proteome</keyword>
<dbReference type="SMART" id="SM00360">
    <property type="entry name" value="RRM"/>
    <property type="match status" value="1"/>
</dbReference>
<dbReference type="InterPro" id="IPR012677">
    <property type="entry name" value="Nucleotide-bd_a/b_plait_sf"/>
</dbReference>
<dbReference type="GO" id="GO:0005634">
    <property type="term" value="C:nucleus"/>
    <property type="evidence" value="ECO:0007669"/>
    <property type="project" value="TreeGrafter"/>
</dbReference>
<dbReference type="Gene3D" id="6.10.140.420">
    <property type="match status" value="1"/>
</dbReference>
<feature type="compositionally biased region" description="Basic and acidic residues" evidence="3">
    <location>
        <begin position="708"/>
        <end position="723"/>
    </location>
</feature>
<dbReference type="GO" id="GO:0003723">
    <property type="term" value="F:RNA binding"/>
    <property type="evidence" value="ECO:0007669"/>
    <property type="project" value="UniProtKB-UniRule"/>
</dbReference>
<evidence type="ECO:0000313" key="7">
    <source>
        <dbReference type="Proteomes" id="UP000678499"/>
    </source>
</evidence>
<feature type="compositionally biased region" description="Basic and acidic residues" evidence="3">
    <location>
        <begin position="741"/>
        <end position="762"/>
    </location>
</feature>
<evidence type="ECO:0000259" key="4">
    <source>
        <dbReference type="PROSITE" id="PS50102"/>
    </source>
</evidence>
<feature type="compositionally biased region" description="Basic residues" evidence="3">
    <location>
        <begin position="781"/>
        <end position="817"/>
    </location>
</feature>
<dbReference type="Proteomes" id="UP000678499">
    <property type="component" value="Unassembled WGS sequence"/>
</dbReference>
<dbReference type="EMBL" id="OA882135">
    <property type="protein sequence ID" value="CAD7273133.1"/>
    <property type="molecule type" value="Genomic_DNA"/>
</dbReference>
<dbReference type="InterPro" id="IPR000504">
    <property type="entry name" value="RRM_dom"/>
</dbReference>
<evidence type="ECO:0000256" key="3">
    <source>
        <dbReference type="SAM" id="MobiDB-lite"/>
    </source>
</evidence>
<evidence type="ECO:0000259" key="5">
    <source>
        <dbReference type="PROSITE" id="PS50128"/>
    </source>
</evidence>
<dbReference type="CDD" id="cd21370">
    <property type="entry name" value="cwf21_SR140"/>
    <property type="match status" value="1"/>
</dbReference>
<dbReference type="PROSITE" id="PS50128">
    <property type="entry name" value="SURP"/>
    <property type="match status" value="1"/>
</dbReference>
<keyword evidence="1 2" id="KW-0694">RNA-binding</keyword>
<dbReference type="EMBL" id="CAJPEX010000098">
    <property type="protein sequence ID" value="CAG0913285.1"/>
    <property type="molecule type" value="Genomic_DNA"/>
</dbReference>
<dbReference type="SMART" id="SM01115">
    <property type="entry name" value="cwf21"/>
    <property type="match status" value="1"/>
</dbReference>
<dbReference type="SMART" id="SM00648">
    <property type="entry name" value="SWAP"/>
    <property type="match status" value="1"/>
</dbReference>
<proteinExistence type="predicted"/>
<accession>A0A7R9BFQ8</accession>
<feature type="region of interest" description="Disordered" evidence="3">
    <location>
        <begin position="55"/>
        <end position="112"/>
    </location>
</feature>
<organism evidence="6">
    <name type="scientific">Notodromas monacha</name>
    <dbReference type="NCBI Taxonomy" id="399045"/>
    <lineage>
        <taxon>Eukaryota</taxon>
        <taxon>Metazoa</taxon>
        <taxon>Ecdysozoa</taxon>
        <taxon>Arthropoda</taxon>
        <taxon>Crustacea</taxon>
        <taxon>Oligostraca</taxon>
        <taxon>Ostracoda</taxon>
        <taxon>Podocopa</taxon>
        <taxon>Podocopida</taxon>
        <taxon>Cypridocopina</taxon>
        <taxon>Cypridoidea</taxon>
        <taxon>Cyprididae</taxon>
        <taxon>Notodromas</taxon>
    </lineage>
</organism>
<feature type="region of interest" description="Disordered" evidence="3">
    <location>
        <begin position="1"/>
        <end position="26"/>
    </location>
</feature>
<feature type="region of interest" description="Disordered" evidence="3">
    <location>
        <begin position="418"/>
        <end position="464"/>
    </location>
</feature>
<feature type="compositionally biased region" description="Basic and acidic residues" evidence="3">
    <location>
        <begin position="657"/>
        <end position="666"/>
    </location>
</feature>
<dbReference type="InterPro" id="IPR013170">
    <property type="entry name" value="mRNA_splic_Cwf21_dom"/>
</dbReference>
<dbReference type="OrthoDB" id="377209at2759"/>
<dbReference type="SMART" id="SM00582">
    <property type="entry name" value="RPR"/>
    <property type="match status" value="1"/>
</dbReference>
<dbReference type="InterPro" id="IPR006569">
    <property type="entry name" value="CID_dom"/>
</dbReference>
<dbReference type="InterPro" id="IPR047488">
    <property type="entry name" value="SR140_cwf21"/>
</dbReference>
<dbReference type="Pfam" id="PF01805">
    <property type="entry name" value="Surp"/>
    <property type="match status" value="1"/>
</dbReference>
<dbReference type="Gene3D" id="3.30.70.330">
    <property type="match status" value="1"/>
</dbReference>
<dbReference type="InterPro" id="IPR008942">
    <property type="entry name" value="ENTH_VHS"/>
</dbReference>
<evidence type="ECO:0000313" key="6">
    <source>
        <dbReference type="EMBL" id="CAD7273133.1"/>
    </source>
</evidence>
<dbReference type="InterPro" id="IPR035967">
    <property type="entry name" value="SWAP/Surp_sf"/>
</dbReference>
<dbReference type="InterPro" id="IPR000061">
    <property type="entry name" value="Surp"/>
</dbReference>
<dbReference type="FunFam" id="3.30.70.330:FF:000177">
    <property type="entry name" value="U2 snRNP-associated SURP motif-containing protein-like isoform X2"/>
    <property type="match status" value="1"/>
</dbReference>
<feature type="region of interest" description="Disordered" evidence="3">
    <location>
        <begin position="656"/>
        <end position="817"/>
    </location>
</feature>
<evidence type="ECO:0000256" key="1">
    <source>
        <dbReference type="ARBA" id="ARBA00022884"/>
    </source>
</evidence>
<evidence type="ECO:0000256" key="2">
    <source>
        <dbReference type="PROSITE-ProRule" id="PRU00176"/>
    </source>
</evidence>
<feature type="domain" description="RRM" evidence="4">
    <location>
        <begin position="185"/>
        <end position="266"/>
    </location>
</feature>
<dbReference type="InterPro" id="IPR035009">
    <property type="entry name" value="SR140_RRM"/>
</dbReference>
<dbReference type="PANTHER" id="PTHR23140">
    <property type="entry name" value="RNA PROCESSING PROTEIN LD23810P"/>
    <property type="match status" value="1"/>
</dbReference>
<sequence length="817" mass="93072">MNRNAQSKHLSRRELEEMKKKRDEEEAAKVFGEFVATFDDSPLPKADKVWVRAGTFDAGSRTEDSKDRGKLYKPASKRDVEVKKELDPIFPTEDKPDRPGKKKKDGKKKSNLELFKEELQKIQEERQERFKLKHMLSSSDSPSVKDKPVKPEPIEPRANIGISLALDAPAAGPPGSFDNGDPTTTNLYLGNLHPKVSEQQLVEVFGKYGPLASVKIMWPRTDEERQRGKNCGFVAFMTRKDAERAMKFVSGTDLMGFEMKLGWGKAVPKPMHPVYVPPQLLELTMPPPPSGLPFNAQPLSKDKEWVLERSMVKVVIPTERQLLHAIHRMVEFVVREGPMFEAMIMNREIANPAYRFLFDNKSPAHIYYRWKLFSLLHGENVKDWETKEFRMFKGGSVWRPPPVNPYSMGMPEDLISDEEVSKEGSGGESDSEQHASDRIRSKRRSDAPPTVKRGGLSNSQRDRFEDMLRGLTPDRMTISEAMVFCIEHADSANEICECVAESLSILETPLSKKSFREKYESVESRMKAEAFKARVMRVFRAWEDWALYPTDVLIRLQNIFLGLSATANMPANKWEAMEEPSAGEEDIDGVPIGVDLDGVPMEDPELKRQKPIIDEDIDGVPLKRLSAQSLPGFKPSKWETVDPVAVADQAMTTSKWDTLEADEKPLSRSSGGLVAYDDDDIDGAPMESSPPDSRSNSPKSTEDPQMAEQRRLKLRELEIKVMEYTDMLESGQKPMKPGMSMEEHIKEFRSRLIRKVERDLRKSSGKSRRHSSSSEDDKRRISPKRARGTRSRSPHHRQRSRSPNSRHGRHHKRKSRH</sequence>
<protein>
    <recommendedName>
        <fullName evidence="8">U2 snRNP-associated SURP motif-containing protein</fullName>
    </recommendedName>
</protein>
<dbReference type="Gene3D" id="1.25.40.90">
    <property type="match status" value="2"/>
</dbReference>
<dbReference type="PANTHER" id="PTHR23140:SF0">
    <property type="entry name" value="U2 SNRNP-ASSOCIATED SURP MOTIF-CONTAINING PROTEIN"/>
    <property type="match status" value="1"/>
</dbReference>
<dbReference type="Pfam" id="PF00076">
    <property type="entry name" value="RRM_1"/>
    <property type="match status" value="1"/>
</dbReference>
<reference evidence="6" key="1">
    <citation type="submission" date="2020-11" db="EMBL/GenBank/DDBJ databases">
        <authorList>
            <person name="Tran Van P."/>
        </authorList>
    </citation>
    <scope>NUCLEOTIDE SEQUENCE</scope>
</reference>
<feature type="compositionally biased region" description="Basic and acidic residues" evidence="3">
    <location>
        <begin position="60"/>
        <end position="99"/>
    </location>
</feature>
<dbReference type="SUPFAM" id="SSF54928">
    <property type="entry name" value="RNA-binding domain, RBD"/>
    <property type="match status" value="1"/>
</dbReference>
<feature type="compositionally biased region" description="Basic and acidic residues" evidence="3">
    <location>
        <begin position="12"/>
        <end position="26"/>
    </location>
</feature>
<dbReference type="SUPFAM" id="SSF109905">
    <property type="entry name" value="Surp module (SWAP domain)"/>
    <property type="match status" value="1"/>
</dbReference>
<dbReference type="InterPro" id="IPR051485">
    <property type="entry name" value="SR-CTD_assoc_factor"/>
</dbReference>
<dbReference type="GO" id="GO:0006396">
    <property type="term" value="P:RNA processing"/>
    <property type="evidence" value="ECO:0007669"/>
    <property type="project" value="InterPro"/>
</dbReference>
<feature type="domain" description="SURP motif" evidence="5">
    <location>
        <begin position="325"/>
        <end position="368"/>
    </location>
</feature>
<dbReference type="Gene3D" id="1.10.10.790">
    <property type="entry name" value="Surp module"/>
    <property type="match status" value="1"/>
</dbReference>
<gene>
    <name evidence="6" type="ORF">NMOB1V02_LOCUS1036</name>
</gene>
<feature type="compositionally biased region" description="Polar residues" evidence="3">
    <location>
        <begin position="690"/>
        <end position="699"/>
    </location>
</feature>
<dbReference type="CDD" id="cd12223">
    <property type="entry name" value="RRM_SR140"/>
    <property type="match status" value="1"/>
</dbReference>
<evidence type="ECO:0008006" key="8">
    <source>
        <dbReference type="Google" id="ProtNLM"/>
    </source>
</evidence>